<sequence>MATRGRSSNHVGTGDQNGKFAAPKYSSRTVAWLRKELRARGLSASGLKVDLVARLEEADKSMSHTANDIHVRRAQLVDGEAVNSQSQEENVANAGSEKSRTSNSEAALKHQREMERQEREQIVLWRQPFTTLQYFTLETAILFHGYLLRLMENKGKVLISILLTLLLVALYHTPGAHQEYVVLMEKKLHWCAYWVFLGILSSVGLGTGLHTFLLYLGPHIAQVTMAAYECYSVDFPEPPYPDQIICPDEMEGTPSIWAIIAKVRLEACMWGIGTAIGELPPYFMAKAARLSGDDLDEFDDDELEEFEEVQHARESGNLAQQAWSTRVKVAVTKLVERVGFVGILAMASIPNPLFDLAGVTCGYLLVPFWTFFGATCIGKAVIKMHIQKVFIITIFSEHHIETLVSLIGQLPKIGPSLTAPFQDFLEKQKKKFHIKPGTNVPSEPNWLSYVFEKVLILMIAYFVLSIVNSTAQSYHKRKSKENHHKQKV</sequence>
<dbReference type="SMART" id="SM00513">
    <property type="entry name" value="SAP"/>
    <property type="match status" value="1"/>
</dbReference>
<dbReference type="Proteomes" id="UP000001554">
    <property type="component" value="Chromosome 11"/>
</dbReference>
<dbReference type="Gene3D" id="1.10.720.30">
    <property type="entry name" value="SAP domain"/>
    <property type="match status" value="1"/>
</dbReference>
<feature type="transmembrane region" description="Helical" evidence="2">
    <location>
        <begin position="356"/>
        <end position="377"/>
    </location>
</feature>
<dbReference type="OrthoDB" id="2016540at2759"/>
<dbReference type="GeneID" id="118426473"/>
<organism evidence="4 5">
    <name type="scientific">Branchiostoma floridae</name>
    <name type="common">Florida lancelet</name>
    <name type="synonym">Amphioxus</name>
    <dbReference type="NCBI Taxonomy" id="7739"/>
    <lineage>
        <taxon>Eukaryota</taxon>
        <taxon>Metazoa</taxon>
        <taxon>Chordata</taxon>
        <taxon>Cephalochordata</taxon>
        <taxon>Leptocardii</taxon>
        <taxon>Amphioxiformes</taxon>
        <taxon>Branchiostomatidae</taxon>
        <taxon>Branchiostoma</taxon>
    </lineage>
</organism>
<dbReference type="PROSITE" id="PS50800">
    <property type="entry name" value="SAP"/>
    <property type="match status" value="1"/>
</dbReference>
<accession>A0A9J7M292</accession>
<feature type="region of interest" description="Disordered" evidence="1">
    <location>
        <begin position="80"/>
        <end position="112"/>
    </location>
</feature>
<dbReference type="OMA" id="EEPYDKR"/>
<name>A0A9J7M292_BRAFL</name>
<proteinExistence type="predicted"/>
<gene>
    <name evidence="5" type="primary">LOC118426473</name>
</gene>
<feature type="compositionally biased region" description="Polar residues" evidence="1">
    <location>
        <begin position="1"/>
        <end position="16"/>
    </location>
</feature>
<reference evidence="5" key="2">
    <citation type="submission" date="2025-08" db="UniProtKB">
        <authorList>
            <consortium name="RefSeq"/>
        </authorList>
    </citation>
    <scope>IDENTIFICATION</scope>
    <source>
        <strain evidence="5">S238N-H82</strain>
        <tissue evidence="5">Testes</tissue>
    </source>
</reference>
<dbReference type="Pfam" id="PF02037">
    <property type="entry name" value="SAP"/>
    <property type="match status" value="1"/>
</dbReference>
<feature type="transmembrane region" description="Helical" evidence="2">
    <location>
        <begin position="157"/>
        <end position="173"/>
    </location>
</feature>
<keyword evidence="4" id="KW-1185">Reference proteome</keyword>
<evidence type="ECO:0000313" key="5">
    <source>
        <dbReference type="RefSeq" id="XP_035691795.1"/>
    </source>
</evidence>
<dbReference type="RefSeq" id="XP_035691795.1">
    <property type="nucleotide sequence ID" value="XM_035835902.1"/>
</dbReference>
<feature type="domain" description="SAP" evidence="3">
    <location>
        <begin position="25"/>
        <end position="59"/>
    </location>
</feature>
<dbReference type="SUPFAM" id="SSF68906">
    <property type="entry name" value="SAP domain"/>
    <property type="match status" value="1"/>
</dbReference>
<dbReference type="KEGG" id="bfo:118426473"/>
<keyword evidence="2" id="KW-0472">Membrane</keyword>
<keyword evidence="2" id="KW-1133">Transmembrane helix</keyword>
<protein>
    <submittedName>
        <fullName evidence="5">Vacuole membrane protein 1-like isoform X1</fullName>
    </submittedName>
</protein>
<feature type="region of interest" description="Disordered" evidence="1">
    <location>
        <begin position="1"/>
        <end position="21"/>
    </location>
</feature>
<evidence type="ECO:0000259" key="3">
    <source>
        <dbReference type="PROSITE" id="PS50800"/>
    </source>
</evidence>
<feature type="transmembrane region" description="Helical" evidence="2">
    <location>
        <begin position="193"/>
        <end position="216"/>
    </location>
</feature>
<evidence type="ECO:0000256" key="2">
    <source>
        <dbReference type="SAM" id="Phobius"/>
    </source>
</evidence>
<evidence type="ECO:0000313" key="4">
    <source>
        <dbReference type="Proteomes" id="UP000001554"/>
    </source>
</evidence>
<reference evidence="4" key="1">
    <citation type="journal article" date="2020" name="Nat. Ecol. Evol.">
        <title>Deeply conserved synteny resolves early events in vertebrate evolution.</title>
        <authorList>
            <person name="Simakov O."/>
            <person name="Marletaz F."/>
            <person name="Yue J.X."/>
            <person name="O'Connell B."/>
            <person name="Jenkins J."/>
            <person name="Brandt A."/>
            <person name="Calef R."/>
            <person name="Tung C.H."/>
            <person name="Huang T.K."/>
            <person name="Schmutz J."/>
            <person name="Satoh N."/>
            <person name="Yu J.K."/>
            <person name="Putnam N.H."/>
            <person name="Green R.E."/>
            <person name="Rokhsar D.S."/>
        </authorList>
    </citation>
    <scope>NUCLEOTIDE SEQUENCE [LARGE SCALE GENOMIC DNA]</scope>
    <source>
        <strain evidence="4">S238N-H82</strain>
    </source>
</reference>
<feature type="transmembrane region" description="Helical" evidence="2">
    <location>
        <begin position="446"/>
        <end position="467"/>
    </location>
</feature>
<keyword evidence="2" id="KW-0812">Transmembrane</keyword>
<dbReference type="AlphaFoldDB" id="A0A9J7M292"/>
<dbReference type="InterPro" id="IPR036361">
    <property type="entry name" value="SAP_dom_sf"/>
</dbReference>
<evidence type="ECO:0000256" key="1">
    <source>
        <dbReference type="SAM" id="MobiDB-lite"/>
    </source>
</evidence>
<dbReference type="InterPro" id="IPR003034">
    <property type="entry name" value="SAP_dom"/>
</dbReference>